<dbReference type="Pfam" id="PF02826">
    <property type="entry name" value="2-Hacid_dh_C"/>
    <property type="match status" value="1"/>
</dbReference>
<comment type="caution">
    <text evidence="4">The sequence shown here is derived from an EMBL/GenBank/DDBJ whole genome shotgun (WGS) entry which is preliminary data.</text>
</comment>
<name>A0A399F745_9DEIN</name>
<dbReference type="OrthoDB" id="9805416at2"/>
<evidence type="ECO:0000256" key="1">
    <source>
        <dbReference type="ARBA" id="ARBA00023002"/>
    </source>
</evidence>
<dbReference type="SUPFAM" id="SSF51735">
    <property type="entry name" value="NAD(P)-binding Rossmann-fold domains"/>
    <property type="match status" value="1"/>
</dbReference>
<protein>
    <submittedName>
        <fullName evidence="4">Glyoxylate/hydroxypyruvate reductase A</fullName>
        <ecNumber evidence="4">1.1.1.79</ecNumber>
    </submittedName>
</protein>
<dbReference type="Gene3D" id="3.40.50.720">
    <property type="entry name" value="NAD(P)-binding Rossmann-like Domain"/>
    <property type="match status" value="2"/>
</dbReference>
<organism evidence="4 5">
    <name type="scientific">Meiothermus granaticius NBRC 107808</name>
    <dbReference type="NCBI Taxonomy" id="1227551"/>
    <lineage>
        <taxon>Bacteria</taxon>
        <taxon>Thermotogati</taxon>
        <taxon>Deinococcota</taxon>
        <taxon>Deinococci</taxon>
        <taxon>Thermales</taxon>
        <taxon>Thermaceae</taxon>
        <taxon>Meiothermus</taxon>
    </lineage>
</organism>
<dbReference type="Proteomes" id="UP000266178">
    <property type="component" value="Unassembled WGS sequence"/>
</dbReference>
<evidence type="ECO:0000256" key="2">
    <source>
        <dbReference type="ARBA" id="ARBA00023027"/>
    </source>
</evidence>
<reference evidence="4 5" key="1">
    <citation type="submission" date="2018-08" db="EMBL/GenBank/DDBJ databases">
        <title>Meiothermus granaticius genome AF-68 sequencing project.</title>
        <authorList>
            <person name="Da Costa M.S."/>
            <person name="Albuquerque L."/>
            <person name="Raposo P."/>
            <person name="Froufe H.J.C."/>
            <person name="Barroso C.S."/>
            <person name="Egas C."/>
        </authorList>
    </citation>
    <scope>NUCLEOTIDE SEQUENCE [LARGE SCALE GENOMIC DNA]</scope>
    <source>
        <strain evidence="4 5">AF-68</strain>
    </source>
</reference>
<evidence type="ECO:0000259" key="3">
    <source>
        <dbReference type="Pfam" id="PF02826"/>
    </source>
</evidence>
<gene>
    <name evidence="4" type="primary">ghrA_2</name>
    <name evidence="4" type="ORF">Mgrana_01539</name>
</gene>
<evidence type="ECO:0000313" key="5">
    <source>
        <dbReference type="Proteomes" id="UP000266178"/>
    </source>
</evidence>
<keyword evidence="5" id="KW-1185">Reference proteome</keyword>
<proteinExistence type="predicted"/>
<dbReference type="EC" id="1.1.1.79" evidence="4"/>
<dbReference type="GO" id="GO:0030267">
    <property type="term" value="F:glyoxylate reductase (NADPH) activity"/>
    <property type="evidence" value="ECO:0007669"/>
    <property type="project" value="UniProtKB-EC"/>
</dbReference>
<accession>A0A399F745</accession>
<dbReference type="GO" id="GO:0051287">
    <property type="term" value="F:NAD binding"/>
    <property type="evidence" value="ECO:0007669"/>
    <property type="project" value="InterPro"/>
</dbReference>
<keyword evidence="4" id="KW-0670">Pyruvate</keyword>
<dbReference type="PANTHER" id="PTHR43333:SF1">
    <property type="entry name" value="D-ISOMER SPECIFIC 2-HYDROXYACID DEHYDROGENASE NAD-BINDING DOMAIN-CONTAINING PROTEIN"/>
    <property type="match status" value="1"/>
</dbReference>
<dbReference type="CDD" id="cd12166">
    <property type="entry name" value="2-Hacid_dh_7"/>
    <property type="match status" value="1"/>
</dbReference>
<dbReference type="AlphaFoldDB" id="A0A399F745"/>
<keyword evidence="1 4" id="KW-0560">Oxidoreductase</keyword>
<sequence length="305" mass="33674">MILLVPEGTEARYLQGLPQSVEIAYLPKEGPLPEQALRAEFAVAPYGGAKHFFTVLPQLAALRVVQTLTAGVDWILPKMPPHITLCDAAGVHDTPVAEWIVGAILGAVKKFPEFRDAQREGRWAYQWVDDLEGSTVLFLGYGSIARATERRLEAFGVHFLRVARTAREGVWALTELPNLLPQADVVINLLPYTPQTEGLFGAELVAQMKPGSLYVNAGRGKTVDQDALVEAVRAHRIRLISDVTDPEPLPEGHPLWSLPGVFFTPHMAGSTHKLFERGFRLVVEQVGRYVRGEPLLNTVSRDQGY</sequence>
<dbReference type="EMBL" id="QWLB01000018">
    <property type="protein sequence ID" value="RIH92507.1"/>
    <property type="molecule type" value="Genomic_DNA"/>
</dbReference>
<dbReference type="InterPro" id="IPR036291">
    <property type="entry name" value="NAD(P)-bd_dom_sf"/>
</dbReference>
<keyword evidence="2" id="KW-0520">NAD</keyword>
<dbReference type="InterPro" id="IPR006140">
    <property type="entry name" value="D-isomer_DH_NAD-bd"/>
</dbReference>
<evidence type="ECO:0000313" key="4">
    <source>
        <dbReference type="EMBL" id="RIH92507.1"/>
    </source>
</evidence>
<feature type="domain" description="D-isomer specific 2-hydroxyacid dehydrogenase NAD-binding" evidence="3">
    <location>
        <begin position="102"/>
        <end position="268"/>
    </location>
</feature>
<dbReference type="PANTHER" id="PTHR43333">
    <property type="entry name" value="2-HACID_DH_C DOMAIN-CONTAINING PROTEIN"/>
    <property type="match status" value="1"/>
</dbReference>
<dbReference type="RefSeq" id="WP_119357030.1">
    <property type="nucleotide sequence ID" value="NZ_BJXM01000008.1"/>
</dbReference>